<name>A0A3B0WUP4_9ZZZZ</name>
<dbReference type="Pfam" id="PF04999">
    <property type="entry name" value="FtsL"/>
    <property type="match status" value="1"/>
</dbReference>
<dbReference type="NCBIfam" id="TIGR02209">
    <property type="entry name" value="ftsL_broad"/>
    <property type="match status" value="1"/>
</dbReference>
<reference evidence="9" key="1">
    <citation type="submission" date="2018-06" db="EMBL/GenBank/DDBJ databases">
        <authorList>
            <person name="Zhirakovskaya E."/>
        </authorList>
    </citation>
    <scope>NUCLEOTIDE SEQUENCE</scope>
</reference>
<evidence type="ECO:0000256" key="2">
    <source>
        <dbReference type="ARBA" id="ARBA00022475"/>
    </source>
</evidence>
<feature type="transmembrane region" description="Helical" evidence="8">
    <location>
        <begin position="21"/>
        <end position="41"/>
    </location>
</feature>
<keyword evidence="6 8" id="KW-0472">Membrane</keyword>
<evidence type="ECO:0008006" key="10">
    <source>
        <dbReference type="Google" id="ProtNLM"/>
    </source>
</evidence>
<evidence type="ECO:0000256" key="3">
    <source>
        <dbReference type="ARBA" id="ARBA00022618"/>
    </source>
</evidence>
<keyword evidence="5 8" id="KW-1133">Transmembrane helix</keyword>
<dbReference type="HAMAP" id="MF_00910">
    <property type="entry name" value="FtsL"/>
    <property type="match status" value="1"/>
</dbReference>
<proteinExistence type="inferred from homology"/>
<evidence type="ECO:0000256" key="5">
    <source>
        <dbReference type="ARBA" id="ARBA00022989"/>
    </source>
</evidence>
<dbReference type="GO" id="GO:0005886">
    <property type="term" value="C:plasma membrane"/>
    <property type="evidence" value="ECO:0007669"/>
    <property type="project" value="UniProtKB-SubCell"/>
</dbReference>
<dbReference type="PANTHER" id="PTHR37479">
    <property type="entry name" value="CELL DIVISION PROTEIN FTSL"/>
    <property type="match status" value="1"/>
</dbReference>
<dbReference type="PANTHER" id="PTHR37479:SF1">
    <property type="entry name" value="CELL DIVISION PROTEIN FTSL"/>
    <property type="match status" value="1"/>
</dbReference>
<dbReference type="InterPro" id="IPR011922">
    <property type="entry name" value="Cell_div_FtsL"/>
</dbReference>
<keyword evidence="4 8" id="KW-0812">Transmembrane</keyword>
<dbReference type="GO" id="GO:0032153">
    <property type="term" value="C:cell division site"/>
    <property type="evidence" value="ECO:0007669"/>
    <property type="project" value="TreeGrafter"/>
</dbReference>
<keyword evidence="3" id="KW-0132">Cell division</keyword>
<evidence type="ECO:0000256" key="6">
    <source>
        <dbReference type="ARBA" id="ARBA00023136"/>
    </source>
</evidence>
<evidence type="ECO:0000256" key="1">
    <source>
        <dbReference type="ARBA" id="ARBA00004401"/>
    </source>
</evidence>
<gene>
    <name evidence="9" type="ORF">MNBD_GAMMA03-209</name>
</gene>
<sequence length="133" mass="15710">MLNTFKNFSKPTHLIMNKWRGLFLFILLVFVIASLIAISLVQHQVRSLESQYYQALKQALKANEEWGRLRLEKEHLTAPARIEYIAKTKLNMTLDKSNYQVIYVTKHPLKYLVEHQDDPERKPQEKIEETLGE</sequence>
<dbReference type="EMBL" id="UOFC01000180">
    <property type="protein sequence ID" value="VAW48046.1"/>
    <property type="molecule type" value="Genomic_DNA"/>
</dbReference>
<evidence type="ECO:0000256" key="7">
    <source>
        <dbReference type="ARBA" id="ARBA00023306"/>
    </source>
</evidence>
<comment type="subcellular location">
    <subcellularLocation>
        <location evidence="1">Cell membrane</location>
        <topology evidence="1">Single-pass type II membrane protein</topology>
    </subcellularLocation>
</comment>
<evidence type="ECO:0000256" key="8">
    <source>
        <dbReference type="SAM" id="Phobius"/>
    </source>
</evidence>
<protein>
    <recommendedName>
        <fullName evidence="10">Cell division protein FtsL</fullName>
    </recommendedName>
</protein>
<keyword evidence="7" id="KW-0131">Cell cycle</keyword>
<evidence type="ECO:0000313" key="9">
    <source>
        <dbReference type="EMBL" id="VAW48046.1"/>
    </source>
</evidence>
<organism evidence="9">
    <name type="scientific">hydrothermal vent metagenome</name>
    <dbReference type="NCBI Taxonomy" id="652676"/>
    <lineage>
        <taxon>unclassified sequences</taxon>
        <taxon>metagenomes</taxon>
        <taxon>ecological metagenomes</taxon>
    </lineage>
</organism>
<accession>A0A3B0WUP4</accession>
<dbReference type="AlphaFoldDB" id="A0A3B0WUP4"/>
<keyword evidence="2" id="KW-1003">Cell membrane</keyword>
<evidence type="ECO:0000256" key="4">
    <source>
        <dbReference type="ARBA" id="ARBA00022692"/>
    </source>
</evidence>
<dbReference type="GO" id="GO:0043093">
    <property type="term" value="P:FtsZ-dependent cytokinesis"/>
    <property type="evidence" value="ECO:0007669"/>
    <property type="project" value="TreeGrafter"/>
</dbReference>